<sequence>MSKDQSRVKWLSRCATGACVEVGALDGRVLVRDSKDPEGPVMRFSRSAWSEFLTGVREGDLRR</sequence>
<gene>
    <name evidence="2" type="ORF">Asi02nite_49200</name>
</gene>
<evidence type="ECO:0000313" key="2">
    <source>
        <dbReference type="EMBL" id="GIF75402.1"/>
    </source>
</evidence>
<dbReference type="InterPro" id="IPR007278">
    <property type="entry name" value="DUF397"/>
</dbReference>
<dbReference type="Proteomes" id="UP000604117">
    <property type="component" value="Unassembled WGS sequence"/>
</dbReference>
<protein>
    <recommendedName>
        <fullName evidence="1">DUF397 domain-containing protein</fullName>
    </recommendedName>
</protein>
<dbReference type="EMBL" id="BONE01000042">
    <property type="protein sequence ID" value="GIF75402.1"/>
    <property type="molecule type" value="Genomic_DNA"/>
</dbReference>
<keyword evidence="3" id="KW-1185">Reference proteome</keyword>
<dbReference type="RefSeq" id="WP_203716262.1">
    <property type="nucleotide sequence ID" value="NZ_BONE01000042.1"/>
</dbReference>
<feature type="domain" description="DUF397" evidence="1">
    <location>
        <begin position="12"/>
        <end position="57"/>
    </location>
</feature>
<reference evidence="2 3" key="1">
    <citation type="submission" date="2021-01" db="EMBL/GenBank/DDBJ databases">
        <title>Whole genome shotgun sequence of Asanoa siamensis NBRC 107932.</title>
        <authorList>
            <person name="Komaki H."/>
            <person name="Tamura T."/>
        </authorList>
    </citation>
    <scope>NUCLEOTIDE SEQUENCE [LARGE SCALE GENOMIC DNA]</scope>
    <source>
        <strain evidence="2 3">NBRC 107932</strain>
    </source>
</reference>
<name>A0ABQ4CVU0_9ACTN</name>
<evidence type="ECO:0000313" key="3">
    <source>
        <dbReference type="Proteomes" id="UP000604117"/>
    </source>
</evidence>
<proteinExistence type="predicted"/>
<dbReference type="Pfam" id="PF04149">
    <property type="entry name" value="DUF397"/>
    <property type="match status" value="1"/>
</dbReference>
<evidence type="ECO:0000259" key="1">
    <source>
        <dbReference type="Pfam" id="PF04149"/>
    </source>
</evidence>
<organism evidence="2 3">
    <name type="scientific">Asanoa siamensis</name>
    <dbReference type="NCBI Taxonomy" id="926357"/>
    <lineage>
        <taxon>Bacteria</taxon>
        <taxon>Bacillati</taxon>
        <taxon>Actinomycetota</taxon>
        <taxon>Actinomycetes</taxon>
        <taxon>Micromonosporales</taxon>
        <taxon>Micromonosporaceae</taxon>
        <taxon>Asanoa</taxon>
    </lineage>
</organism>
<comment type="caution">
    <text evidence="2">The sequence shown here is derived from an EMBL/GenBank/DDBJ whole genome shotgun (WGS) entry which is preliminary data.</text>
</comment>
<accession>A0ABQ4CVU0</accession>